<accession>A0A840BTE8</accession>
<organism evidence="1 2">
    <name type="scientific">Niveibacterium umoris</name>
    <dbReference type="NCBI Taxonomy" id="1193620"/>
    <lineage>
        <taxon>Bacteria</taxon>
        <taxon>Pseudomonadati</taxon>
        <taxon>Pseudomonadota</taxon>
        <taxon>Betaproteobacteria</taxon>
        <taxon>Rhodocyclales</taxon>
        <taxon>Rhodocyclaceae</taxon>
        <taxon>Niveibacterium</taxon>
    </lineage>
</organism>
<dbReference type="EMBL" id="JACIET010000002">
    <property type="protein sequence ID" value="MBB4014086.1"/>
    <property type="molecule type" value="Genomic_DNA"/>
</dbReference>
<sequence length="150" mass="16312">MVTGTGKFDYFLWRTSLKWQEAVAAATAVIERWNTLTPFVMTLDKRDAVWIVRHGSTAAPFFQLREDSLRGSVPRVGDPLAALLLLCLVRAHGDAFRLTFTDGQPIDAAKLDPNELASLLPHANHAVFRKLLIAGSEAPPPAAPTTPPAA</sequence>
<gene>
    <name evidence="1" type="ORF">GGR36_003432</name>
</gene>
<protein>
    <submittedName>
        <fullName evidence="1">Uncharacterized protein</fullName>
    </submittedName>
</protein>
<reference evidence="1 2" key="1">
    <citation type="submission" date="2020-08" db="EMBL/GenBank/DDBJ databases">
        <title>Genomic Encyclopedia of Type Strains, Phase IV (KMG-IV): sequencing the most valuable type-strain genomes for metagenomic binning, comparative biology and taxonomic classification.</title>
        <authorList>
            <person name="Goeker M."/>
        </authorList>
    </citation>
    <scope>NUCLEOTIDE SEQUENCE [LARGE SCALE GENOMIC DNA]</scope>
    <source>
        <strain evidence="1 2">DSM 106739</strain>
    </source>
</reference>
<evidence type="ECO:0000313" key="2">
    <source>
        <dbReference type="Proteomes" id="UP000561045"/>
    </source>
</evidence>
<dbReference type="AlphaFoldDB" id="A0A840BTE8"/>
<comment type="caution">
    <text evidence="1">The sequence shown here is derived from an EMBL/GenBank/DDBJ whole genome shotgun (WGS) entry which is preliminary data.</text>
</comment>
<name>A0A840BTE8_9RHOO</name>
<keyword evidence="2" id="KW-1185">Reference proteome</keyword>
<dbReference type="Proteomes" id="UP000561045">
    <property type="component" value="Unassembled WGS sequence"/>
</dbReference>
<proteinExistence type="predicted"/>
<dbReference type="RefSeq" id="WP_183635980.1">
    <property type="nucleotide sequence ID" value="NZ_BAABLE010000005.1"/>
</dbReference>
<evidence type="ECO:0000313" key="1">
    <source>
        <dbReference type="EMBL" id="MBB4014086.1"/>
    </source>
</evidence>